<evidence type="ECO:0000256" key="1">
    <source>
        <dbReference type="SAM" id="MobiDB-lite"/>
    </source>
</evidence>
<feature type="region of interest" description="Disordered" evidence="1">
    <location>
        <begin position="23"/>
        <end position="53"/>
    </location>
</feature>
<accession>A0ABV2YHJ2</accession>
<proteinExistence type="predicted"/>
<comment type="caution">
    <text evidence="2">The sequence shown here is derived from an EMBL/GenBank/DDBJ whole genome shotgun (WGS) entry which is preliminary data.</text>
</comment>
<protein>
    <submittedName>
        <fullName evidence="2">DUF6059 family protein</fullName>
    </submittedName>
</protein>
<evidence type="ECO:0000313" key="2">
    <source>
        <dbReference type="EMBL" id="MEU3555181.1"/>
    </source>
</evidence>
<dbReference type="EMBL" id="JBEZUR010000016">
    <property type="protein sequence ID" value="MEU3555181.1"/>
    <property type="molecule type" value="Genomic_DNA"/>
</dbReference>
<keyword evidence="3" id="KW-1185">Reference proteome</keyword>
<dbReference type="InterPro" id="IPR045701">
    <property type="entry name" value="DUF6059"/>
</dbReference>
<sequence length="65" mass="7008">MRLLLVRRLAALGQAVIRFGLLWSPPPPPDPPGDGLTGPPPGHPERLCDEALPPELERLLRDGLG</sequence>
<gene>
    <name evidence="2" type="ORF">AB0E65_13340</name>
</gene>
<name>A0ABV2YHJ2_9ACTN</name>
<dbReference type="RefSeq" id="WP_108952927.1">
    <property type="nucleotide sequence ID" value="NZ_BEVZ01000002.1"/>
</dbReference>
<reference evidence="2 3" key="1">
    <citation type="submission" date="2024-06" db="EMBL/GenBank/DDBJ databases">
        <title>The Natural Products Discovery Center: Release of the First 8490 Sequenced Strains for Exploring Actinobacteria Biosynthetic Diversity.</title>
        <authorList>
            <person name="Kalkreuter E."/>
            <person name="Kautsar S.A."/>
            <person name="Yang D."/>
            <person name="Bader C.D."/>
            <person name="Teijaro C.N."/>
            <person name="Fluegel L."/>
            <person name="Davis C.M."/>
            <person name="Simpson J.R."/>
            <person name="Lauterbach L."/>
            <person name="Steele A.D."/>
            <person name="Gui C."/>
            <person name="Meng S."/>
            <person name="Li G."/>
            <person name="Viehrig K."/>
            <person name="Ye F."/>
            <person name="Su P."/>
            <person name="Kiefer A.F."/>
            <person name="Nichols A."/>
            <person name="Cepeda A.J."/>
            <person name="Yan W."/>
            <person name="Fan B."/>
            <person name="Jiang Y."/>
            <person name="Adhikari A."/>
            <person name="Zheng C.-J."/>
            <person name="Schuster L."/>
            <person name="Cowan T.M."/>
            <person name="Smanski M.J."/>
            <person name="Chevrette M.G."/>
            <person name="De Carvalho L.P.S."/>
            <person name="Shen B."/>
        </authorList>
    </citation>
    <scope>NUCLEOTIDE SEQUENCE [LARGE SCALE GENOMIC DNA]</scope>
    <source>
        <strain evidence="2 3">NPDC038104</strain>
    </source>
</reference>
<feature type="compositionally biased region" description="Basic and acidic residues" evidence="1">
    <location>
        <begin position="43"/>
        <end position="53"/>
    </location>
</feature>
<organism evidence="2 3">
    <name type="scientific">Streptomyces fragilis</name>
    <dbReference type="NCBI Taxonomy" id="67301"/>
    <lineage>
        <taxon>Bacteria</taxon>
        <taxon>Bacillati</taxon>
        <taxon>Actinomycetota</taxon>
        <taxon>Actinomycetes</taxon>
        <taxon>Kitasatosporales</taxon>
        <taxon>Streptomycetaceae</taxon>
        <taxon>Streptomyces</taxon>
    </lineage>
</organism>
<dbReference type="Pfam" id="PF19534">
    <property type="entry name" value="DUF6059"/>
    <property type="match status" value="1"/>
</dbReference>
<feature type="compositionally biased region" description="Pro residues" evidence="1">
    <location>
        <begin position="24"/>
        <end position="42"/>
    </location>
</feature>
<evidence type="ECO:0000313" key="3">
    <source>
        <dbReference type="Proteomes" id="UP001550850"/>
    </source>
</evidence>
<dbReference type="Proteomes" id="UP001550850">
    <property type="component" value="Unassembled WGS sequence"/>
</dbReference>